<dbReference type="RefSeq" id="WP_136833343.1">
    <property type="nucleotide sequence ID" value="NZ_SWBM01000007.1"/>
</dbReference>
<sequence>MTTLLVSVIPIVIMIAVLILSLKFRLKMNVKITHWLLIVYVGVLLLSLCISFFMKSEEPAEMVEEKQKTDLYEAIYSGEISKIDTPYLLDKNSFDYSGESLSITSANAEVGTTIFIERKSVDDNMIEAHIYGSFSHMNGMDFSEKIVPPRVKISEQYMSIIYPGSQVIKLALMKNVFAVNQITGDKMVNGVTIDGPIVYLRIPQSLEVKAGSELSLQEVGK</sequence>
<proteinExistence type="predicted"/>
<evidence type="ECO:0000313" key="2">
    <source>
        <dbReference type="EMBL" id="TKC14870.1"/>
    </source>
</evidence>
<evidence type="ECO:0000313" key="3">
    <source>
        <dbReference type="Proteomes" id="UP000307756"/>
    </source>
</evidence>
<dbReference type="OrthoDB" id="2842789at2"/>
<organism evidence="2 3">
    <name type="scientific">Robertmurraya kyonggiensis</name>
    <dbReference type="NCBI Taxonomy" id="1037680"/>
    <lineage>
        <taxon>Bacteria</taxon>
        <taxon>Bacillati</taxon>
        <taxon>Bacillota</taxon>
        <taxon>Bacilli</taxon>
        <taxon>Bacillales</taxon>
        <taxon>Bacillaceae</taxon>
        <taxon>Robertmurraya</taxon>
    </lineage>
</organism>
<name>A0A4V5P0J2_9BACI</name>
<dbReference type="AlphaFoldDB" id="A0A4V5P0J2"/>
<feature type="transmembrane region" description="Helical" evidence="1">
    <location>
        <begin position="34"/>
        <end position="54"/>
    </location>
</feature>
<protein>
    <submittedName>
        <fullName evidence="2">Uncharacterized protein</fullName>
    </submittedName>
</protein>
<keyword evidence="1" id="KW-0812">Transmembrane</keyword>
<keyword evidence="1" id="KW-0472">Membrane</keyword>
<evidence type="ECO:0000256" key="1">
    <source>
        <dbReference type="SAM" id="Phobius"/>
    </source>
</evidence>
<dbReference type="Proteomes" id="UP000307756">
    <property type="component" value="Unassembled WGS sequence"/>
</dbReference>
<dbReference type="EMBL" id="SWBM01000007">
    <property type="protein sequence ID" value="TKC14870.1"/>
    <property type="molecule type" value="Genomic_DNA"/>
</dbReference>
<gene>
    <name evidence="2" type="ORF">FA727_20400</name>
</gene>
<reference evidence="2 3" key="1">
    <citation type="journal article" date="2011" name="J. Microbiol.">
        <title>Bacillus kyonggiensis sp. nov., isolated from soil of a lettuce field.</title>
        <authorList>
            <person name="Dong K."/>
            <person name="Lee S."/>
        </authorList>
    </citation>
    <scope>NUCLEOTIDE SEQUENCE [LARGE SCALE GENOMIC DNA]</scope>
    <source>
        <strain evidence="2 3">NB22</strain>
    </source>
</reference>
<comment type="caution">
    <text evidence="2">The sequence shown here is derived from an EMBL/GenBank/DDBJ whole genome shotgun (WGS) entry which is preliminary data.</text>
</comment>
<accession>A0A4V5P0J2</accession>
<keyword evidence="3" id="KW-1185">Reference proteome</keyword>
<keyword evidence="1" id="KW-1133">Transmembrane helix</keyword>
<feature type="transmembrane region" description="Helical" evidence="1">
    <location>
        <begin position="6"/>
        <end position="22"/>
    </location>
</feature>